<reference evidence="1" key="1">
    <citation type="journal article" date="2015" name="Nature">
        <title>Complex archaea that bridge the gap between prokaryotes and eukaryotes.</title>
        <authorList>
            <person name="Spang A."/>
            <person name="Saw J.H."/>
            <person name="Jorgensen S.L."/>
            <person name="Zaremba-Niedzwiedzka K."/>
            <person name="Martijn J."/>
            <person name="Lind A.E."/>
            <person name="van Eijk R."/>
            <person name="Schleper C."/>
            <person name="Guy L."/>
            <person name="Ettema T.J."/>
        </authorList>
    </citation>
    <scope>NUCLEOTIDE SEQUENCE</scope>
</reference>
<organism evidence="1">
    <name type="scientific">marine sediment metagenome</name>
    <dbReference type="NCBI Taxonomy" id="412755"/>
    <lineage>
        <taxon>unclassified sequences</taxon>
        <taxon>metagenomes</taxon>
        <taxon>ecological metagenomes</taxon>
    </lineage>
</organism>
<sequence>MTKGSQLVARGDDGLMDDQRRYIQKYAETGSEAQAQENLDFPRRRVRNWHNNDQAFRTAFNTVVEGIHEGVVQRLKVVEEKLPDAIEELLSATKSVRVECPKCKLKFSVDIDNTAIQAKMVDMLMKSQGHLKEVTRHEVGVDEEVLSSALRMALSMVQKGAQIGVDSAQELIRRGKIEETSVEGEYRILEE</sequence>
<proteinExistence type="predicted"/>
<accession>A0A0F9Q8D6</accession>
<protein>
    <submittedName>
        <fullName evidence="1">Uncharacterized protein</fullName>
    </submittedName>
</protein>
<dbReference type="EMBL" id="LAZR01001715">
    <property type="protein sequence ID" value="KKN40255.1"/>
    <property type="molecule type" value="Genomic_DNA"/>
</dbReference>
<gene>
    <name evidence="1" type="ORF">LCGC14_0735350</name>
</gene>
<name>A0A0F9Q8D6_9ZZZZ</name>
<evidence type="ECO:0000313" key="1">
    <source>
        <dbReference type="EMBL" id="KKN40255.1"/>
    </source>
</evidence>
<dbReference type="AlphaFoldDB" id="A0A0F9Q8D6"/>
<comment type="caution">
    <text evidence="1">The sequence shown here is derived from an EMBL/GenBank/DDBJ whole genome shotgun (WGS) entry which is preliminary data.</text>
</comment>